<comment type="similarity">
    <text evidence="2">Belongs to the SHO1 family.</text>
</comment>
<accession>A0A448YM30</accession>
<evidence type="ECO:0000256" key="12">
    <source>
        <dbReference type="ARBA" id="ARBA00029697"/>
    </source>
</evidence>
<keyword evidence="6 14" id="KW-0728">SH3 domain</keyword>
<dbReference type="InterPro" id="IPR036028">
    <property type="entry name" value="SH3-like_dom_sf"/>
</dbReference>
<evidence type="ECO:0000256" key="11">
    <source>
        <dbReference type="ARBA" id="ARBA00023136"/>
    </source>
</evidence>
<dbReference type="PRINTS" id="PR00452">
    <property type="entry name" value="SH3DOMAIN"/>
</dbReference>
<evidence type="ECO:0000256" key="10">
    <source>
        <dbReference type="ARBA" id="ARBA00023016"/>
    </source>
</evidence>
<evidence type="ECO:0000256" key="15">
    <source>
        <dbReference type="SAM" id="Phobius"/>
    </source>
</evidence>
<proteinExistence type="inferred from homology"/>
<comment type="subcellular location">
    <subcellularLocation>
        <location evidence="1">Cell membrane</location>
        <topology evidence="1">Multi-pass membrane protein</topology>
    </subcellularLocation>
</comment>
<dbReference type="InterPro" id="IPR035522">
    <property type="entry name" value="Sho1_SH3"/>
</dbReference>
<feature type="transmembrane region" description="Helical" evidence="15">
    <location>
        <begin position="97"/>
        <end position="125"/>
    </location>
</feature>
<evidence type="ECO:0000256" key="7">
    <source>
        <dbReference type="ARBA" id="ARBA00022475"/>
    </source>
</evidence>
<evidence type="ECO:0000259" key="16">
    <source>
        <dbReference type="PROSITE" id="PS50002"/>
    </source>
</evidence>
<dbReference type="AlphaFoldDB" id="A0A448YM30"/>
<evidence type="ECO:0000256" key="2">
    <source>
        <dbReference type="ARBA" id="ARBA00009739"/>
    </source>
</evidence>
<dbReference type="PROSITE" id="PS50002">
    <property type="entry name" value="SH3"/>
    <property type="match status" value="1"/>
</dbReference>
<dbReference type="InParanoid" id="A0A448YM30"/>
<dbReference type="SMART" id="SM00326">
    <property type="entry name" value="SH3"/>
    <property type="match status" value="1"/>
</dbReference>
<gene>
    <name evidence="17" type="ORF">BRENAR_LOCUS2683</name>
</gene>
<reference evidence="17 18" key="1">
    <citation type="submission" date="2018-12" db="EMBL/GenBank/DDBJ databases">
        <authorList>
            <person name="Tiukova I."/>
            <person name="Dainat J."/>
        </authorList>
    </citation>
    <scope>NUCLEOTIDE SEQUENCE [LARGE SCALE GENOMIC DNA]</scope>
</reference>
<dbReference type="Pfam" id="PF00018">
    <property type="entry name" value="SH3_1"/>
    <property type="match status" value="1"/>
</dbReference>
<comment type="subunit">
    <text evidence="3">Forms homooligomers.</text>
</comment>
<sequence>MTLTDTEGLKAMNFFALSSYVMAFIAWIIAFAGSIASSVSLNDYYPKFSWWALVFQLILLVLLPILYATNSIHFHRMFLVACLSVAFVYNSNSTNNLVYYSGSSTAAASAGFIVSSMINFLWILYFGSDPNSPAVALLDSFGDGENLLVRSRRLAGNKNGRPVITRTGAAAAPGVTASNSFTVAGGNDAISGKENGNPFEAVEPYTQELSGFENPAQPEDAENHTVSNVNNRDTVLPDADYPILVKGLYDYAASPDDINELSFKKGEVFKVKDTTGNWWQGKNSKGDIGMCPSNYLEVI</sequence>
<dbReference type="Gene3D" id="2.30.30.40">
    <property type="entry name" value="SH3 Domains"/>
    <property type="match status" value="1"/>
</dbReference>
<name>A0A448YM30_BRENA</name>
<keyword evidence="11 15" id="KW-0472">Membrane</keyword>
<evidence type="ECO:0000256" key="9">
    <source>
        <dbReference type="ARBA" id="ARBA00022989"/>
    </source>
</evidence>
<dbReference type="InterPro" id="IPR001452">
    <property type="entry name" value="SH3_domain"/>
</dbReference>
<keyword evidence="7" id="KW-1003">Cell membrane</keyword>
<dbReference type="STRING" id="13370.A0A448YM30"/>
<dbReference type="EMBL" id="CAACVR010000014">
    <property type="protein sequence ID" value="VEU21951.1"/>
    <property type="molecule type" value="Genomic_DNA"/>
</dbReference>
<evidence type="ECO:0000256" key="4">
    <source>
        <dbReference type="ARBA" id="ARBA00016255"/>
    </source>
</evidence>
<dbReference type="FunCoup" id="A0A448YM30">
    <property type="interactions" value="162"/>
</dbReference>
<keyword evidence="9 15" id="KW-1133">Transmembrane helix</keyword>
<dbReference type="PANTHER" id="PTHR15735:SF20">
    <property type="entry name" value="HIGH OSMOLARITY SIGNALING PROTEIN SHO1"/>
    <property type="match status" value="1"/>
</dbReference>
<evidence type="ECO:0000256" key="3">
    <source>
        <dbReference type="ARBA" id="ARBA00011175"/>
    </source>
</evidence>
<evidence type="ECO:0000256" key="6">
    <source>
        <dbReference type="ARBA" id="ARBA00022443"/>
    </source>
</evidence>
<evidence type="ECO:0000256" key="14">
    <source>
        <dbReference type="PROSITE-ProRule" id="PRU00192"/>
    </source>
</evidence>
<evidence type="ECO:0000256" key="5">
    <source>
        <dbReference type="ARBA" id="ARBA00017350"/>
    </source>
</evidence>
<keyword evidence="8 15" id="KW-0812">Transmembrane</keyword>
<evidence type="ECO:0000256" key="1">
    <source>
        <dbReference type="ARBA" id="ARBA00004651"/>
    </source>
</evidence>
<evidence type="ECO:0000256" key="8">
    <source>
        <dbReference type="ARBA" id="ARBA00022692"/>
    </source>
</evidence>
<dbReference type="GO" id="GO:0030833">
    <property type="term" value="P:regulation of actin filament polymerization"/>
    <property type="evidence" value="ECO:0007669"/>
    <property type="project" value="TreeGrafter"/>
</dbReference>
<dbReference type="GO" id="GO:0005886">
    <property type="term" value="C:plasma membrane"/>
    <property type="evidence" value="ECO:0007669"/>
    <property type="project" value="UniProtKB-SubCell"/>
</dbReference>
<evidence type="ECO:0000313" key="18">
    <source>
        <dbReference type="Proteomes" id="UP000290900"/>
    </source>
</evidence>
<dbReference type="Proteomes" id="UP000290900">
    <property type="component" value="Unassembled WGS sequence"/>
</dbReference>
<keyword evidence="10" id="KW-0346">Stress response</keyword>
<dbReference type="PANTHER" id="PTHR15735">
    <property type="entry name" value="FCH AND DOUBLE SH3 DOMAINS PROTEIN"/>
    <property type="match status" value="1"/>
</dbReference>
<keyword evidence="18" id="KW-1185">Reference proteome</keyword>
<dbReference type="CDD" id="cd11855">
    <property type="entry name" value="SH3_Sho1p"/>
    <property type="match status" value="1"/>
</dbReference>
<feature type="domain" description="SH3" evidence="16">
    <location>
        <begin position="240"/>
        <end position="299"/>
    </location>
</feature>
<evidence type="ECO:0000313" key="17">
    <source>
        <dbReference type="EMBL" id="VEU21951.1"/>
    </source>
</evidence>
<dbReference type="OrthoDB" id="5983572at2759"/>
<feature type="transmembrane region" description="Helical" evidence="15">
    <location>
        <begin position="48"/>
        <end position="67"/>
    </location>
</feature>
<organism evidence="17 18">
    <name type="scientific">Brettanomyces naardenensis</name>
    <name type="common">Yeast</name>
    <dbReference type="NCBI Taxonomy" id="13370"/>
    <lineage>
        <taxon>Eukaryota</taxon>
        <taxon>Fungi</taxon>
        <taxon>Dikarya</taxon>
        <taxon>Ascomycota</taxon>
        <taxon>Saccharomycotina</taxon>
        <taxon>Pichiomycetes</taxon>
        <taxon>Pichiales</taxon>
        <taxon>Pichiaceae</taxon>
        <taxon>Brettanomyces</taxon>
    </lineage>
</organism>
<dbReference type="SUPFAM" id="SSF50044">
    <property type="entry name" value="SH3-domain"/>
    <property type="match status" value="1"/>
</dbReference>
<feature type="transmembrane region" description="Helical" evidence="15">
    <location>
        <begin position="12"/>
        <end position="36"/>
    </location>
</feature>
<feature type="transmembrane region" description="Helical" evidence="15">
    <location>
        <begin position="74"/>
        <end position="91"/>
    </location>
</feature>
<evidence type="ECO:0000256" key="13">
    <source>
        <dbReference type="ARBA" id="ARBA00030785"/>
    </source>
</evidence>
<protein>
    <recommendedName>
        <fullName evidence="5">High osmolarity signaling protein SHO1</fullName>
    </recommendedName>
    <alternativeName>
        <fullName evidence="4">High osmolarity signaling protein sho1</fullName>
    </alternativeName>
    <alternativeName>
        <fullName evidence="12 13">Osmosensor SHO1</fullName>
    </alternativeName>
</protein>